<evidence type="ECO:0000313" key="4">
    <source>
        <dbReference type="Proteomes" id="UP000077013"/>
    </source>
</evidence>
<feature type="domain" description="AB hydrolase-1" evidence="2">
    <location>
        <begin position="36"/>
        <end position="276"/>
    </location>
</feature>
<dbReference type="AlphaFoldDB" id="A0A167EZ21"/>
<dbReference type="InterPro" id="IPR000073">
    <property type="entry name" value="AB_hydrolase_1"/>
</dbReference>
<dbReference type="PANTHER" id="PTHR32268:SF11">
    <property type="entry name" value="HOMOSERINE O-ACETYLTRANSFERASE"/>
    <property type="match status" value="1"/>
</dbReference>
<dbReference type="GO" id="GO:0004414">
    <property type="term" value="F:homoserine O-acetyltransferase activity"/>
    <property type="evidence" value="ECO:0007669"/>
    <property type="project" value="TreeGrafter"/>
</dbReference>
<dbReference type="SUPFAM" id="SSF53474">
    <property type="entry name" value="alpha/beta-Hydrolases"/>
    <property type="match status" value="1"/>
</dbReference>
<comment type="caution">
    <text evidence="3">The sequence shown here is derived from an EMBL/GenBank/DDBJ whole genome shotgun (WGS) entry which is preliminary data.</text>
</comment>
<gene>
    <name evidence="3" type="ORF">ULVI_13245</name>
</gene>
<dbReference type="InterPro" id="IPR029058">
    <property type="entry name" value="AB_hydrolase_fold"/>
</dbReference>
<keyword evidence="1 3" id="KW-0808">Transferase</keyword>
<dbReference type="OrthoDB" id="9800754at2"/>
<dbReference type="GO" id="GO:0009086">
    <property type="term" value="P:methionine biosynthetic process"/>
    <property type="evidence" value="ECO:0007669"/>
    <property type="project" value="TreeGrafter"/>
</dbReference>
<dbReference type="STRING" id="1763537.ULVI_13245"/>
<dbReference type="RefSeq" id="WP_068593281.1">
    <property type="nucleotide sequence ID" value="NZ_LRXL01000052.1"/>
</dbReference>
<evidence type="ECO:0000259" key="2">
    <source>
        <dbReference type="Pfam" id="PF00561"/>
    </source>
</evidence>
<dbReference type="Proteomes" id="UP000077013">
    <property type="component" value="Unassembled WGS sequence"/>
</dbReference>
<proteinExistence type="predicted"/>
<protein>
    <submittedName>
        <fullName evidence="3">Homoserine acetyltransferase</fullName>
    </submittedName>
</protein>
<reference evidence="3 4" key="1">
    <citation type="submission" date="2016-02" db="EMBL/GenBank/DDBJ databases">
        <title>Ulvibacter sp. LPB0005, isolated from Thais luteostoma.</title>
        <authorList>
            <person name="Shin S.-K."/>
            <person name="Yi H."/>
        </authorList>
    </citation>
    <scope>NUCLEOTIDE SEQUENCE [LARGE SCALE GENOMIC DNA]</scope>
    <source>
        <strain evidence="3 4">LPB0005</strain>
    </source>
</reference>
<dbReference type="Pfam" id="PF00561">
    <property type="entry name" value="Abhydrolase_1"/>
    <property type="match status" value="1"/>
</dbReference>
<dbReference type="Gene3D" id="3.40.50.1820">
    <property type="entry name" value="alpha/beta hydrolase"/>
    <property type="match status" value="1"/>
</dbReference>
<accession>A0A167EZ21</accession>
<dbReference type="InterPro" id="IPR008220">
    <property type="entry name" value="HAT_MetX-like"/>
</dbReference>
<evidence type="ECO:0000256" key="1">
    <source>
        <dbReference type="ARBA" id="ARBA00022679"/>
    </source>
</evidence>
<dbReference type="EMBL" id="LRXL01000052">
    <property type="protein sequence ID" value="OAB76025.1"/>
    <property type="molecule type" value="Genomic_DNA"/>
</dbReference>
<sequence length="340" mass="38139">MKLHSIDITYTTRNEGYSGILPLSYELFGLPLGSAPVVLVNHALTGNSTVCGALGWWNQLIGARKCIDTEKYTILAFNIPGNGYDGFKIDTPEAFTVYDVSKIFLLGIERLNIKKVHTVIGGSLGGSIAWQMAALRPELFENIIPIATDWKSTDWVLANCRIQKQILEHSSDPLGDARIHAMTLYRAPKSLTHKFHRSINDTLQIPNVESWLLHHSAALKKRFKVSAYVLMNHLLTTINITKDTGDFLASVKKIQGNVLLVGVDSDLFFTNSEIEETYNSYKTIKKNVQYKTIESIHGHDAFLMEFDQLAAILQPVFQINNTTNELNTSRKNKKSECLIN</sequence>
<keyword evidence="4" id="KW-1185">Reference proteome</keyword>
<dbReference type="GO" id="GO:0009092">
    <property type="term" value="P:homoserine metabolic process"/>
    <property type="evidence" value="ECO:0007669"/>
    <property type="project" value="TreeGrafter"/>
</dbReference>
<evidence type="ECO:0000313" key="3">
    <source>
        <dbReference type="EMBL" id="OAB76025.1"/>
    </source>
</evidence>
<dbReference type="PANTHER" id="PTHR32268">
    <property type="entry name" value="HOMOSERINE O-ACETYLTRANSFERASE"/>
    <property type="match status" value="1"/>
</dbReference>
<organism evidence="3 4">
    <name type="scientific">Cochleicola gelatinilyticus</name>
    <dbReference type="NCBI Taxonomy" id="1763537"/>
    <lineage>
        <taxon>Bacteria</taxon>
        <taxon>Pseudomonadati</taxon>
        <taxon>Bacteroidota</taxon>
        <taxon>Flavobacteriia</taxon>
        <taxon>Flavobacteriales</taxon>
        <taxon>Flavobacteriaceae</taxon>
        <taxon>Cochleicola</taxon>
    </lineage>
</organism>
<name>A0A167EZ21_9FLAO</name>